<dbReference type="InterPro" id="IPR020843">
    <property type="entry name" value="ER"/>
</dbReference>
<evidence type="ECO:0000313" key="2">
    <source>
        <dbReference type="EMBL" id="CAD9618387.1"/>
    </source>
</evidence>
<feature type="domain" description="Enoyl reductase (ER)" evidence="1">
    <location>
        <begin position="26"/>
        <end position="356"/>
    </location>
</feature>
<reference evidence="2" key="1">
    <citation type="submission" date="2021-01" db="EMBL/GenBank/DDBJ databases">
        <authorList>
            <person name="Corre E."/>
            <person name="Pelletier E."/>
            <person name="Niang G."/>
            <person name="Scheremetjew M."/>
            <person name="Finn R."/>
            <person name="Kale V."/>
            <person name="Holt S."/>
            <person name="Cochrane G."/>
            <person name="Meng A."/>
            <person name="Brown T."/>
            <person name="Cohen L."/>
        </authorList>
    </citation>
    <scope>NUCLEOTIDE SEQUENCE</scope>
    <source>
        <strain evidence="2">SM1012Den-03</strain>
    </source>
</reference>
<dbReference type="Gene3D" id="3.90.180.10">
    <property type="entry name" value="Medium-chain alcohol dehydrogenases, catalytic domain"/>
    <property type="match status" value="1"/>
</dbReference>
<dbReference type="PANTHER" id="PTHR43677">
    <property type="entry name" value="SHORT-CHAIN DEHYDROGENASE/REDUCTASE"/>
    <property type="match status" value="1"/>
</dbReference>
<accession>A0A7S2LYT8</accession>
<dbReference type="SUPFAM" id="SSF50129">
    <property type="entry name" value="GroES-like"/>
    <property type="match status" value="1"/>
</dbReference>
<dbReference type="Gene3D" id="3.40.50.720">
    <property type="entry name" value="NAD(P)-binding Rossmann-like Domain"/>
    <property type="match status" value="1"/>
</dbReference>
<dbReference type="InterPro" id="IPR013149">
    <property type="entry name" value="ADH-like_C"/>
</dbReference>
<evidence type="ECO:0000259" key="1">
    <source>
        <dbReference type="SMART" id="SM00829"/>
    </source>
</evidence>
<dbReference type="EMBL" id="HBGZ01023439">
    <property type="protein sequence ID" value="CAD9618387.1"/>
    <property type="molecule type" value="Transcribed_RNA"/>
</dbReference>
<dbReference type="InterPro" id="IPR013154">
    <property type="entry name" value="ADH-like_N"/>
</dbReference>
<dbReference type="AlphaFoldDB" id="A0A7S2LYT8"/>
<protein>
    <recommendedName>
        <fullName evidence="1">Enoyl reductase (ER) domain-containing protein</fullName>
    </recommendedName>
</protein>
<dbReference type="InterPro" id="IPR036291">
    <property type="entry name" value="NAD(P)-bd_dom_sf"/>
</dbReference>
<dbReference type="InterPro" id="IPR051397">
    <property type="entry name" value="Zn-ADH-like_protein"/>
</dbReference>
<sequence>MRAVRVHRFAALDKLGKPCSPAPIRSCLDLDDHVPVPSLKPNKVLISCNYAGIQYPDFLQAQGLYQIKAQLPYIPGMDVAGVVIDKGSDVHDDQIQIGDRVYANTALCPDGGGGTGALAEQVCLSSQAVFPIPDTLHLSSVANIGRNYCAAYHSIKVIGNVGPGDLVLVDGASGGVGMASVELAKARGAKVIAGVSHINKAAMIVNAQAGADKVLVYGRDKESYTKFKKEFKLAAAELGHPEGASVIVDVVNGDLFPALMSCVKPLGKICLVGFVAGQNPIKPGLVLIKEAQVVGSLWGRWARTHPDEFRRNMNEMLTFMAEGTIEPRADSIFDLDDYVKAFELFERNEGRGNTVVCVKSETSFNVQTSKL</sequence>
<dbReference type="GO" id="GO:0016491">
    <property type="term" value="F:oxidoreductase activity"/>
    <property type="evidence" value="ECO:0007669"/>
    <property type="project" value="InterPro"/>
</dbReference>
<proteinExistence type="predicted"/>
<name>A0A7S2LYT8_9STRA</name>
<organism evidence="2">
    <name type="scientific">Skeletonema marinoi</name>
    <dbReference type="NCBI Taxonomy" id="267567"/>
    <lineage>
        <taxon>Eukaryota</taxon>
        <taxon>Sar</taxon>
        <taxon>Stramenopiles</taxon>
        <taxon>Ochrophyta</taxon>
        <taxon>Bacillariophyta</taxon>
        <taxon>Coscinodiscophyceae</taxon>
        <taxon>Thalassiosirophycidae</taxon>
        <taxon>Thalassiosirales</taxon>
        <taxon>Skeletonemataceae</taxon>
        <taxon>Skeletonema</taxon>
        <taxon>Skeletonema marinoi-dohrnii complex</taxon>
    </lineage>
</organism>
<dbReference type="SUPFAM" id="SSF51735">
    <property type="entry name" value="NAD(P)-binding Rossmann-fold domains"/>
    <property type="match status" value="1"/>
</dbReference>
<gene>
    <name evidence="2" type="ORF">SMAR0320_LOCUS16658</name>
</gene>
<dbReference type="PANTHER" id="PTHR43677:SF4">
    <property type="entry name" value="QUINONE OXIDOREDUCTASE-LIKE PROTEIN 2"/>
    <property type="match status" value="1"/>
</dbReference>
<dbReference type="Pfam" id="PF08240">
    <property type="entry name" value="ADH_N"/>
    <property type="match status" value="1"/>
</dbReference>
<dbReference type="SMART" id="SM00829">
    <property type="entry name" value="PKS_ER"/>
    <property type="match status" value="1"/>
</dbReference>
<dbReference type="InterPro" id="IPR011032">
    <property type="entry name" value="GroES-like_sf"/>
</dbReference>
<dbReference type="Pfam" id="PF00107">
    <property type="entry name" value="ADH_zinc_N"/>
    <property type="match status" value="1"/>
</dbReference>